<dbReference type="GO" id="GO:0005886">
    <property type="term" value="C:plasma membrane"/>
    <property type="evidence" value="ECO:0007669"/>
    <property type="project" value="TreeGrafter"/>
</dbReference>
<feature type="transmembrane region" description="Helical" evidence="6">
    <location>
        <begin position="167"/>
        <end position="188"/>
    </location>
</feature>
<dbReference type="AlphaFoldDB" id="A0A0F2MI51"/>
<evidence type="ECO:0000256" key="3">
    <source>
        <dbReference type="ARBA" id="ARBA00022692"/>
    </source>
</evidence>
<feature type="transmembrane region" description="Helical" evidence="6">
    <location>
        <begin position="126"/>
        <end position="147"/>
    </location>
</feature>
<proteinExistence type="inferred from homology"/>
<evidence type="ECO:0000313" key="7">
    <source>
        <dbReference type="EMBL" id="KJR87856.1"/>
    </source>
</evidence>
<evidence type="ECO:0000256" key="6">
    <source>
        <dbReference type="SAM" id="Phobius"/>
    </source>
</evidence>
<dbReference type="RefSeq" id="XP_016590532.1">
    <property type="nucleotide sequence ID" value="XM_016734477.1"/>
</dbReference>
<comment type="similarity">
    <text evidence="2">Belongs to the acetate uptake transporter (AceTr) (TC 2.A.96) family.</text>
</comment>
<feature type="transmembrane region" description="Helical" evidence="6">
    <location>
        <begin position="93"/>
        <end position="119"/>
    </location>
</feature>
<dbReference type="GeneID" id="27669754"/>
<dbReference type="Proteomes" id="UP000033710">
    <property type="component" value="Unassembled WGS sequence"/>
</dbReference>
<comment type="caution">
    <text evidence="7">The sequence shown here is derived from an EMBL/GenBank/DDBJ whole genome shotgun (WGS) entry which is preliminary data.</text>
</comment>
<accession>A0A0F2MI51</accession>
<comment type="subcellular location">
    <subcellularLocation>
        <location evidence="1">Membrane</location>
        <topology evidence="1">Multi-pass membrane protein</topology>
    </subcellularLocation>
</comment>
<dbReference type="InterPro" id="IPR051633">
    <property type="entry name" value="AceTr"/>
</dbReference>
<evidence type="ECO:0000256" key="5">
    <source>
        <dbReference type="ARBA" id="ARBA00023136"/>
    </source>
</evidence>
<dbReference type="PANTHER" id="PTHR31123">
    <property type="entry name" value="ACCUMULATION OF DYADS PROTEIN 2-RELATED"/>
    <property type="match status" value="1"/>
</dbReference>
<dbReference type="GO" id="GO:0015123">
    <property type="term" value="F:acetate transmembrane transporter activity"/>
    <property type="evidence" value="ECO:0007669"/>
    <property type="project" value="TreeGrafter"/>
</dbReference>
<keyword evidence="3 6" id="KW-0812">Transmembrane</keyword>
<organism evidence="7 8">
    <name type="scientific">Sporothrix schenckii 1099-18</name>
    <dbReference type="NCBI Taxonomy" id="1397361"/>
    <lineage>
        <taxon>Eukaryota</taxon>
        <taxon>Fungi</taxon>
        <taxon>Dikarya</taxon>
        <taxon>Ascomycota</taxon>
        <taxon>Pezizomycotina</taxon>
        <taxon>Sordariomycetes</taxon>
        <taxon>Sordariomycetidae</taxon>
        <taxon>Ophiostomatales</taxon>
        <taxon>Ophiostomataceae</taxon>
        <taxon>Sporothrix</taxon>
    </lineage>
</organism>
<dbReference type="PANTHER" id="PTHR31123:SF4">
    <property type="entry name" value="PROTEIN ALCS"/>
    <property type="match status" value="1"/>
</dbReference>
<dbReference type="InterPro" id="IPR000791">
    <property type="entry name" value="Gpr1/Fun34/SatP-like"/>
</dbReference>
<feature type="transmembrane region" description="Helical" evidence="6">
    <location>
        <begin position="195"/>
        <end position="218"/>
    </location>
</feature>
<dbReference type="OrthoDB" id="3648309at2759"/>
<evidence type="ECO:0000256" key="2">
    <source>
        <dbReference type="ARBA" id="ARBA00005587"/>
    </source>
</evidence>
<feature type="transmembrane region" description="Helical" evidence="6">
    <location>
        <begin position="68"/>
        <end position="87"/>
    </location>
</feature>
<gene>
    <name evidence="7" type="ORF">SPSK_07822</name>
</gene>
<reference evidence="7 8" key="1">
    <citation type="journal article" date="2014" name="BMC Genomics">
        <title>Comparative genomics of the major fungal agents of human and animal Sporotrichosis: Sporothrix schenckii and Sporothrix brasiliensis.</title>
        <authorList>
            <person name="Teixeira M.M."/>
            <person name="de Almeida L.G."/>
            <person name="Kubitschek-Barreira P."/>
            <person name="Alves F.L."/>
            <person name="Kioshima E.S."/>
            <person name="Abadio A.K."/>
            <person name="Fernandes L."/>
            <person name="Derengowski L.S."/>
            <person name="Ferreira K.S."/>
            <person name="Souza R.C."/>
            <person name="Ruiz J.C."/>
            <person name="de Andrade N.C."/>
            <person name="Paes H.C."/>
            <person name="Nicola A.M."/>
            <person name="Albuquerque P."/>
            <person name="Gerber A.L."/>
            <person name="Martins V.P."/>
            <person name="Peconick L.D."/>
            <person name="Neto A.V."/>
            <person name="Chaucanez C.B."/>
            <person name="Silva P.A."/>
            <person name="Cunha O.L."/>
            <person name="de Oliveira F.F."/>
            <person name="dos Santos T.C."/>
            <person name="Barros A.L."/>
            <person name="Soares M.A."/>
            <person name="de Oliveira L.M."/>
            <person name="Marini M.M."/>
            <person name="Villalobos-Duno H."/>
            <person name="Cunha M.M."/>
            <person name="de Hoog S."/>
            <person name="da Silveira J.F."/>
            <person name="Henrissat B."/>
            <person name="Nino-Vega G.A."/>
            <person name="Cisalpino P.S."/>
            <person name="Mora-Montes H.M."/>
            <person name="Almeida S.R."/>
            <person name="Stajich J.E."/>
            <person name="Lopes-Bezerra L.M."/>
            <person name="Vasconcelos A.T."/>
            <person name="Felipe M.S."/>
        </authorList>
    </citation>
    <scope>NUCLEOTIDE SEQUENCE [LARGE SCALE GENOMIC DNA]</scope>
    <source>
        <strain evidence="7 8">1099-18</strain>
    </source>
</reference>
<name>A0A0F2MI51_SPOSC</name>
<dbReference type="EMBL" id="AXCR01000004">
    <property type="protein sequence ID" value="KJR87856.1"/>
    <property type="molecule type" value="Genomic_DNA"/>
</dbReference>
<evidence type="ECO:0000256" key="1">
    <source>
        <dbReference type="ARBA" id="ARBA00004141"/>
    </source>
</evidence>
<sequence length="281" mass="30478">MSNSTEFETFQANGCVPDVEKNHMEALREIATNRSVVMSAEQFEKLYLSPHNKVKGELRQTYGNPTPMALVGFLLCLQPLSCTLMGWRGASNFAASIIPAYFFLGGLLMFVSGLLEWVLGNSFSSIVFSSVGCFWFTFGGILCPSFGTYGFYAKDGEPMQSGLADPGFNASLGFFLVSFGLYALVLLVCSLRTNVVFVLIFLTLVPAFSCLGAAFWYMAEDIAGTTATVTTLFQAGGAVLFVTCACGWYILLAIMLAIVDFPLQLPVGDLSTVIKGRSERD</sequence>
<dbReference type="Pfam" id="PF01184">
    <property type="entry name" value="Gpr1_Fun34_YaaH"/>
    <property type="match status" value="1"/>
</dbReference>
<reference evidence="7 8" key="2">
    <citation type="journal article" date="2015" name="Eukaryot. Cell">
        <title>Asexual propagation of a virulent clone complex in a human and feline outbreak of sporotrichosis.</title>
        <authorList>
            <person name="Teixeira Mde M."/>
            <person name="Rodrigues A.M."/>
            <person name="Tsui C.K."/>
            <person name="de Almeida L.G."/>
            <person name="Van Diepeningen A.D."/>
            <person name="van den Ende B.G."/>
            <person name="Fernandes G.F."/>
            <person name="Kano R."/>
            <person name="Hamelin R.C."/>
            <person name="Lopes-Bezerra L.M."/>
            <person name="Vasconcelos A.T."/>
            <person name="de Hoog S."/>
            <person name="de Camargo Z.P."/>
            <person name="Felipe M.S."/>
        </authorList>
    </citation>
    <scope>NUCLEOTIDE SEQUENCE [LARGE SCALE GENOMIC DNA]</scope>
    <source>
        <strain evidence="7 8">1099-18</strain>
    </source>
</reference>
<keyword evidence="5 6" id="KW-0472">Membrane</keyword>
<keyword evidence="4 6" id="KW-1133">Transmembrane helix</keyword>
<evidence type="ECO:0000256" key="4">
    <source>
        <dbReference type="ARBA" id="ARBA00022989"/>
    </source>
</evidence>
<evidence type="ECO:0000313" key="8">
    <source>
        <dbReference type="Proteomes" id="UP000033710"/>
    </source>
</evidence>
<dbReference type="VEuPathDB" id="FungiDB:SPSK_07822"/>
<protein>
    <submittedName>
        <fullName evidence="7">Protein alcS</fullName>
    </submittedName>
</protein>
<feature type="transmembrane region" description="Helical" evidence="6">
    <location>
        <begin position="238"/>
        <end position="259"/>
    </location>
</feature>
<dbReference type="KEGG" id="ssck:SPSK_07822"/>